<evidence type="ECO:0000313" key="1">
    <source>
        <dbReference type="EMBL" id="MBA4601020.1"/>
    </source>
</evidence>
<sequence>MMSKEQMIRLWKNPELRAEGIDHPAGSLAKELDEAVLANVVGGCGSGGFPSITAECTCHSGITECSWAGRDCC</sequence>
<evidence type="ECO:0000313" key="2">
    <source>
        <dbReference type="Proteomes" id="UP000538292"/>
    </source>
</evidence>
<gene>
    <name evidence="1" type="ORF">H2C83_01495</name>
</gene>
<protein>
    <recommendedName>
        <fullName evidence="3">Mersacidin/lichenicidin family type 2 lantibiotic</fullName>
    </recommendedName>
</protein>
<name>A0A7W1XQ08_9BACL</name>
<dbReference type="RefSeq" id="WP_181737081.1">
    <property type="nucleotide sequence ID" value="NZ_JACEOL010000003.1"/>
</dbReference>
<evidence type="ECO:0008006" key="3">
    <source>
        <dbReference type="Google" id="ProtNLM"/>
    </source>
</evidence>
<accession>A0A7W1XQ08</accession>
<dbReference type="EMBL" id="JACEOL010000003">
    <property type="protein sequence ID" value="MBA4601020.1"/>
    <property type="molecule type" value="Genomic_DNA"/>
</dbReference>
<reference evidence="1 2" key="1">
    <citation type="submission" date="2020-07" db="EMBL/GenBank/DDBJ databases">
        <title>Thermoactinomyces phylogeny.</title>
        <authorList>
            <person name="Dunlap C."/>
        </authorList>
    </citation>
    <scope>NUCLEOTIDE SEQUENCE [LARGE SCALE GENOMIC DNA]</scope>
    <source>
        <strain evidence="1 2">AMNI-1</strain>
    </source>
</reference>
<organism evidence="1 2">
    <name type="scientific">Thermoactinomyces mirandus</name>
    <dbReference type="NCBI Taxonomy" id="2756294"/>
    <lineage>
        <taxon>Bacteria</taxon>
        <taxon>Bacillati</taxon>
        <taxon>Bacillota</taxon>
        <taxon>Bacilli</taxon>
        <taxon>Bacillales</taxon>
        <taxon>Thermoactinomycetaceae</taxon>
        <taxon>Thermoactinomyces</taxon>
    </lineage>
</organism>
<keyword evidence="2" id="KW-1185">Reference proteome</keyword>
<proteinExistence type="predicted"/>
<dbReference type="Proteomes" id="UP000538292">
    <property type="component" value="Unassembled WGS sequence"/>
</dbReference>
<dbReference type="AlphaFoldDB" id="A0A7W1XQ08"/>
<comment type="caution">
    <text evidence="1">The sequence shown here is derived from an EMBL/GenBank/DDBJ whole genome shotgun (WGS) entry which is preliminary data.</text>
</comment>